<accession>A0ABX2IUK4</accession>
<feature type="domain" description="Exopolyphosphatase C-terminal" evidence="2">
    <location>
        <begin position="364"/>
        <end position="506"/>
    </location>
</feature>
<feature type="domain" description="Ppx/GppA phosphatase N-terminal" evidence="1">
    <location>
        <begin position="46"/>
        <end position="322"/>
    </location>
</feature>
<dbReference type="InterPro" id="IPR048951">
    <property type="entry name" value="Ppx_C"/>
</dbReference>
<name>A0ABX2IUK4_9RHOB</name>
<evidence type="ECO:0000259" key="2">
    <source>
        <dbReference type="Pfam" id="PF21697"/>
    </source>
</evidence>
<evidence type="ECO:0000313" key="3">
    <source>
        <dbReference type="EMBL" id="NSX56594.1"/>
    </source>
</evidence>
<gene>
    <name evidence="3" type="ORF">HRQ87_17540</name>
</gene>
<dbReference type="Pfam" id="PF02541">
    <property type="entry name" value="Ppx-GppA"/>
    <property type="match status" value="1"/>
</dbReference>
<keyword evidence="4" id="KW-1185">Reference proteome</keyword>
<dbReference type="InterPro" id="IPR050273">
    <property type="entry name" value="GppA/Ppx_hydrolase"/>
</dbReference>
<dbReference type="CDD" id="cd24052">
    <property type="entry name" value="ASKHA_NBD_HpPPX-GppA-like"/>
    <property type="match status" value="1"/>
</dbReference>
<dbReference type="SUPFAM" id="SSF109604">
    <property type="entry name" value="HD-domain/PDEase-like"/>
    <property type="match status" value="1"/>
</dbReference>
<dbReference type="Proteomes" id="UP000777935">
    <property type="component" value="Unassembled WGS sequence"/>
</dbReference>
<dbReference type="InterPro" id="IPR043129">
    <property type="entry name" value="ATPase_NBD"/>
</dbReference>
<dbReference type="Gene3D" id="3.30.420.150">
    <property type="entry name" value="Exopolyphosphatase. Domain 2"/>
    <property type="match status" value="1"/>
</dbReference>
<dbReference type="PANTHER" id="PTHR30005:SF0">
    <property type="entry name" value="RETROGRADE REGULATION PROTEIN 2"/>
    <property type="match status" value="1"/>
</dbReference>
<evidence type="ECO:0000313" key="4">
    <source>
        <dbReference type="Proteomes" id="UP000777935"/>
    </source>
</evidence>
<protein>
    <submittedName>
        <fullName evidence="3">Ppx/GppA family phosphatase</fullName>
    </submittedName>
</protein>
<comment type="caution">
    <text evidence="3">The sequence shown here is derived from an EMBL/GenBank/DDBJ whole genome shotgun (WGS) entry which is preliminary data.</text>
</comment>
<dbReference type="Pfam" id="PF21697">
    <property type="entry name" value="Ppx_C"/>
    <property type="match status" value="1"/>
</dbReference>
<evidence type="ECO:0000259" key="1">
    <source>
        <dbReference type="Pfam" id="PF02541"/>
    </source>
</evidence>
<dbReference type="InterPro" id="IPR003695">
    <property type="entry name" value="Ppx_GppA_N"/>
</dbReference>
<dbReference type="PANTHER" id="PTHR30005">
    <property type="entry name" value="EXOPOLYPHOSPHATASE"/>
    <property type="match status" value="1"/>
</dbReference>
<dbReference type="SUPFAM" id="SSF53067">
    <property type="entry name" value="Actin-like ATPase domain"/>
    <property type="match status" value="2"/>
</dbReference>
<dbReference type="Gene3D" id="1.10.3210.10">
    <property type="entry name" value="Hypothetical protein af1432"/>
    <property type="match status" value="1"/>
</dbReference>
<dbReference type="EMBL" id="JABUFE010000014">
    <property type="protein sequence ID" value="NSX56594.1"/>
    <property type="molecule type" value="Genomic_DNA"/>
</dbReference>
<dbReference type="RefSeq" id="WP_174139746.1">
    <property type="nucleotide sequence ID" value="NZ_JABUFE010000014.1"/>
</dbReference>
<reference evidence="3 4" key="1">
    <citation type="submission" date="2020-06" db="EMBL/GenBank/DDBJ databases">
        <title>Sulfitobacter algicola sp. nov., isolated from green algae.</title>
        <authorList>
            <person name="Wang C."/>
        </authorList>
    </citation>
    <scope>NUCLEOTIDE SEQUENCE [LARGE SCALE GENOMIC DNA]</scope>
    <source>
        <strain evidence="3 4">1151</strain>
    </source>
</reference>
<proteinExistence type="predicted"/>
<organism evidence="3 4">
    <name type="scientific">Parasulfitobacter algicola</name>
    <dbReference type="NCBI Taxonomy" id="2614809"/>
    <lineage>
        <taxon>Bacteria</taxon>
        <taxon>Pseudomonadati</taxon>
        <taxon>Pseudomonadota</taxon>
        <taxon>Alphaproteobacteria</taxon>
        <taxon>Rhodobacterales</taxon>
        <taxon>Roseobacteraceae</taxon>
        <taxon>Parasulfitobacter</taxon>
    </lineage>
</organism>
<sequence length="514" mass="57229">MDGTSEPANEDWGPFGRPLFNDVSARALSRVGVVDVGSNSVRLVVFDGAARSPAYFYNEKIMCALGAGLSDTGTLNPEGRIRALAAIRRFQALAEGMQITPLTTVATAAVREAEDGADFRDEVLRETGLKLWVIDGEEEARLSAQGVLLGWPGSYGLVCDIGGSSMELAEISDGRVGKRVSSNLGPLKLQDIKGGKKGRKAHIAQTLSDLQAKMGPQSNRMFLVGGSWRAIARIDMERRNYPLHVLHEYRMSARSVSATAKLIQTSDLEELRQRCSISGARMALVPIAIEVLQQLVRVVKPRDIAISSYGIREGMLYEQMPQRLRDRDPLIEACRFAEAKDARMPGFGRTLYNFIMPLFKNVSEAHRRLIKAACLLHDVSWRAHPDYRAEICFDNATRSNLGGLKHSERVYLGLALLHRYRNKREGTRFEDMYDMIDEKSQTEAEVLGKAMRFGAMLWMQPDEPMAKLNWYPKKKRLELILTNHAAPLFSEVAQARFQSLASALGAETDVKIKS</sequence>
<dbReference type="Gene3D" id="3.30.420.40">
    <property type="match status" value="1"/>
</dbReference>